<name>A0A3G9G068_9CAUL</name>
<proteinExistence type="predicted"/>
<evidence type="ECO:0000313" key="1">
    <source>
        <dbReference type="EMBL" id="BBF80047.1"/>
    </source>
</evidence>
<reference evidence="2" key="2">
    <citation type="journal article" date="2017" name="Plant Physiol. Biochem.">
        <title>Differential oxidative and antioxidative response of duckweed Lemna minor toward plant growth promoting/inhibiting bacteria.</title>
        <authorList>
            <person name="Ishizawa H."/>
            <person name="Kuroda M."/>
            <person name="Morikawa M."/>
            <person name="Ike M."/>
        </authorList>
    </citation>
    <scope>NUCLEOTIDE SEQUENCE [LARGE SCALE GENOMIC DNA]</scope>
    <source>
        <strain evidence="2">M6</strain>
    </source>
</reference>
<dbReference type="OrthoDB" id="7173321at2"/>
<dbReference type="Proteomes" id="UP000278756">
    <property type="component" value="Chromosome 1"/>
</dbReference>
<dbReference type="RefSeq" id="WP_126420288.1">
    <property type="nucleotide sequence ID" value="NZ_AP018827.1"/>
</dbReference>
<dbReference type="AlphaFoldDB" id="A0A3G9G068"/>
<evidence type="ECO:0000313" key="2">
    <source>
        <dbReference type="Proteomes" id="UP000278756"/>
    </source>
</evidence>
<protein>
    <submittedName>
        <fullName evidence="1">Uncharacterized protein</fullName>
    </submittedName>
</protein>
<gene>
    <name evidence="1" type="ORF">EM6_0625</name>
</gene>
<dbReference type="EMBL" id="AP018827">
    <property type="protein sequence ID" value="BBF80047.1"/>
    <property type="molecule type" value="Genomic_DNA"/>
</dbReference>
<sequence>MMIDLKVLEHALDRLLYVYATDDEAEAAVVRALAILISDPLPDLTGDDITRIHAYIYHALQGFYAPTIDYPAIRREFVTAVLAARKGNSVLRRMIA</sequence>
<organism evidence="1 2">
    <name type="scientific">Asticcacaulis excentricus</name>
    <dbReference type="NCBI Taxonomy" id="78587"/>
    <lineage>
        <taxon>Bacteria</taxon>
        <taxon>Pseudomonadati</taxon>
        <taxon>Pseudomonadota</taxon>
        <taxon>Alphaproteobacteria</taxon>
        <taxon>Caulobacterales</taxon>
        <taxon>Caulobacteraceae</taxon>
        <taxon>Asticcacaulis</taxon>
    </lineage>
</organism>
<reference evidence="2" key="1">
    <citation type="journal article" date="2017" name="Biotechnol. Biofuels">
        <title>Evaluation of environmental bacterial communities as a factor affecting the growth of duckweed Lemna minor.</title>
        <authorList>
            <person name="Ishizawa H."/>
            <person name="Kuroda M."/>
            <person name="Morikawa M."/>
            <person name="Ike M."/>
        </authorList>
    </citation>
    <scope>NUCLEOTIDE SEQUENCE [LARGE SCALE GENOMIC DNA]</scope>
    <source>
        <strain evidence="2">M6</strain>
    </source>
</reference>
<accession>A0A3G9G068</accession>